<dbReference type="PROSITE" id="PS50110">
    <property type="entry name" value="RESPONSE_REGULATORY"/>
    <property type="match status" value="1"/>
</dbReference>
<feature type="non-terminal residue" evidence="3">
    <location>
        <position position="119"/>
    </location>
</feature>
<dbReference type="Proteomes" id="UP000214596">
    <property type="component" value="Unassembled WGS sequence"/>
</dbReference>
<evidence type="ECO:0000313" key="3">
    <source>
        <dbReference type="EMBL" id="OXE30295.1"/>
    </source>
</evidence>
<dbReference type="AlphaFoldDB" id="A0A227J7A8"/>
<reference evidence="3 4" key="1">
    <citation type="journal article" date="2017" name="Appl. Environ. Microbiol.">
        <title>Parallel evolution of two clades of a major Atlantic endemic Vibrio parahaemolyticus pathogen lineage by independent acquisition of related pathogenicity islands.</title>
        <authorList>
            <person name="Xu F."/>
            <person name="Gonzalez-Escalona N."/>
            <person name="Drees K.P."/>
            <person name="Sebra R.P."/>
            <person name="Cooper V.S."/>
            <person name="Jones S.H."/>
            <person name="Whistler C.A."/>
        </authorList>
    </citation>
    <scope>NUCLEOTIDE SEQUENCE [LARGE SCALE GENOMIC DNA]</scope>
    <source>
        <strain evidence="3 4">MAVP-3</strain>
    </source>
</reference>
<dbReference type="GO" id="GO:0016301">
    <property type="term" value="F:kinase activity"/>
    <property type="evidence" value="ECO:0007669"/>
    <property type="project" value="UniProtKB-KW"/>
</dbReference>
<gene>
    <name evidence="3" type="ORF">CA163_24090</name>
</gene>
<dbReference type="SUPFAM" id="SSF52172">
    <property type="entry name" value="CheY-like"/>
    <property type="match status" value="1"/>
</dbReference>
<dbReference type="Gene3D" id="1.20.120.160">
    <property type="entry name" value="HPT domain"/>
    <property type="match status" value="1"/>
</dbReference>
<accession>A0A227J7A8</accession>
<comment type="caution">
    <text evidence="3">The sequence shown here is derived from an EMBL/GenBank/DDBJ whole genome shotgun (WGS) entry which is preliminary data.</text>
</comment>
<evidence type="ECO:0000313" key="4">
    <source>
        <dbReference type="Proteomes" id="UP000214596"/>
    </source>
</evidence>
<dbReference type="EMBL" id="NIXT01002357">
    <property type="protein sequence ID" value="OXE30295.1"/>
    <property type="molecule type" value="Genomic_DNA"/>
</dbReference>
<feature type="non-terminal residue" evidence="3">
    <location>
        <position position="1"/>
    </location>
</feature>
<organism evidence="3 4">
    <name type="scientific">Vibrio parahaemolyticus</name>
    <dbReference type="NCBI Taxonomy" id="670"/>
    <lineage>
        <taxon>Bacteria</taxon>
        <taxon>Pseudomonadati</taxon>
        <taxon>Pseudomonadota</taxon>
        <taxon>Gammaproteobacteria</taxon>
        <taxon>Vibrionales</taxon>
        <taxon>Vibrionaceae</taxon>
        <taxon>Vibrio</taxon>
    </lineage>
</organism>
<feature type="domain" description="Response regulatory" evidence="2">
    <location>
        <begin position="1"/>
        <end position="53"/>
    </location>
</feature>
<name>A0A227J7A8_VIBPH</name>
<sequence length="119" mass="13693">KYYREHYDHLPPLVALTANVMKDRREYLENGMDDAISKPLAVHAIQSVIDKFFVDRVDKPAVIVKPEVKEEAAPSPVIETHLLDLDMLESYVDIVGVKPVYDSIKMFEDMMPDYIEVLD</sequence>
<dbReference type="InterPro" id="IPR011006">
    <property type="entry name" value="CheY-like_superfamily"/>
</dbReference>
<dbReference type="GO" id="GO:0000160">
    <property type="term" value="P:phosphorelay signal transduction system"/>
    <property type="evidence" value="ECO:0007669"/>
    <property type="project" value="InterPro"/>
</dbReference>
<dbReference type="InterPro" id="IPR001789">
    <property type="entry name" value="Sig_transdc_resp-reg_receiver"/>
</dbReference>
<proteinExistence type="predicted"/>
<comment type="caution">
    <text evidence="1">Lacks conserved residue(s) required for the propagation of feature annotation.</text>
</comment>
<dbReference type="Gene3D" id="3.40.50.2300">
    <property type="match status" value="1"/>
</dbReference>
<evidence type="ECO:0000259" key="2">
    <source>
        <dbReference type="PROSITE" id="PS50110"/>
    </source>
</evidence>
<keyword evidence="3" id="KW-0808">Transferase</keyword>
<evidence type="ECO:0000256" key="1">
    <source>
        <dbReference type="PROSITE-ProRule" id="PRU00169"/>
    </source>
</evidence>
<dbReference type="InterPro" id="IPR036641">
    <property type="entry name" value="HPT_dom_sf"/>
</dbReference>
<keyword evidence="3" id="KW-0418">Kinase</keyword>
<protein>
    <submittedName>
        <fullName evidence="3">Hybrid sensor histidine kinase/response regulator</fullName>
    </submittedName>
</protein>